<dbReference type="RefSeq" id="WP_301808151.1">
    <property type="nucleotide sequence ID" value="NZ_JAUJZH010000006.1"/>
</dbReference>
<comment type="caution">
    <text evidence="3">The sequence shown here is derived from an EMBL/GenBank/DDBJ whole genome shotgun (WGS) entry which is preliminary data.</text>
</comment>
<sequence>MKQLTCSHCSNRVFFENLSCETCGSTLGYAPDEQLMIAFEASAEEAWRRLGPSGPEYRPCANRKEGVCNWMLLSDSAHEHCLSCRTTHTIPALATPQNRGYWAALEQAKRRLFYTLVELVLPTPNKLEDPANGLSFEFLEQVDPKDRVLTGHDEGVITLNIAEADDARREQIRMSMHEPYRTLLGHFRHEIGHYYWDRLVRGTPWIDEYRSLFGDERADYEASLKKHYASPVADWPLRFISAYASSHPWEDWAETWAHYLHMVDGLETAAAWGARLDHALPSAPSLTVRKLDLNAESIRSSVVEQWLPVSQFINAMDRSLGAHDSYPFIVVPPVIEKLDFIHRVVRAGSAGRVPMNFLPRRPGEQPAGAGFSGSAPAAPPNDHPATTPEAGSHLPRGAPAG</sequence>
<feature type="compositionally biased region" description="Low complexity" evidence="1">
    <location>
        <begin position="366"/>
        <end position="376"/>
    </location>
</feature>
<dbReference type="Proteomes" id="UP001169027">
    <property type="component" value="Unassembled WGS sequence"/>
</dbReference>
<dbReference type="InterPro" id="IPR011201">
    <property type="entry name" value="Zinc-ribbon_6_bact"/>
</dbReference>
<protein>
    <submittedName>
        <fullName evidence="3">Zinc-binding peptidase</fullName>
    </submittedName>
</protein>
<dbReference type="Pfam" id="PF10005">
    <property type="entry name" value="Zn_ribbon_DZR_6"/>
    <property type="match status" value="1"/>
</dbReference>
<organism evidence="3 4">
    <name type="scientific">Variovorax ginsengisoli</name>
    <dbReference type="NCBI Taxonomy" id="363844"/>
    <lineage>
        <taxon>Bacteria</taxon>
        <taxon>Pseudomonadati</taxon>
        <taxon>Pseudomonadota</taxon>
        <taxon>Betaproteobacteria</taxon>
        <taxon>Burkholderiales</taxon>
        <taxon>Comamonadaceae</taxon>
        <taxon>Variovorax</taxon>
    </lineage>
</organism>
<name>A0ABT8S1Z4_9BURK</name>
<evidence type="ECO:0000313" key="4">
    <source>
        <dbReference type="Proteomes" id="UP001169027"/>
    </source>
</evidence>
<proteinExistence type="predicted"/>
<dbReference type="EMBL" id="JAUKVY010000006">
    <property type="protein sequence ID" value="MDO1532850.1"/>
    <property type="molecule type" value="Genomic_DNA"/>
</dbReference>
<evidence type="ECO:0000256" key="1">
    <source>
        <dbReference type="SAM" id="MobiDB-lite"/>
    </source>
</evidence>
<keyword evidence="4" id="KW-1185">Reference proteome</keyword>
<feature type="region of interest" description="Disordered" evidence="1">
    <location>
        <begin position="356"/>
        <end position="401"/>
    </location>
</feature>
<feature type="domain" description="Zinc-ribbon" evidence="2">
    <location>
        <begin position="5"/>
        <end position="94"/>
    </location>
</feature>
<evidence type="ECO:0000259" key="2">
    <source>
        <dbReference type="Pfam" id="PF10005"/>
    </source>
</evidence>
<reference evidence="3" key="1">
    <citation type="submission" date="2023-06" db="EMBL/GenBank/DDBJ databases">
        <authorList>
            <person name="Jiang Y."/>
            <person name="Liu Q."/>
        </authorList>
    </citation>
    <scope>NUCLEOTIDE SEQUENCE</scope>
    <source>
        <strain evidence="3">CGMCC 1.12090</strain>
    </source>
</reference>
<dbReference type="PIRSF" id="PIRSF012641">
    <property type="entry name" value="UCP012641"/>
    <property type="match status" value="1"/>
</dbReference>
<evidence type="ECO:0000313" key="3">
    <source>
        <dbReference type="EMBL" id="MDO1532850.1"/>
    </source>
</evidence>
<dbReference type="InterPro" id="IPR031321">
    <property type="entry name" value="UCP012641"/>
</dbReference>
<gene>
    <name evidence="3" type="ORF">Q2T77_11180</name>
</gene>
<dbReference type="Pfam" id="PF15887">
    <property type="entry name" value="Peptidase_Mx"/>
    <property type="match status" value="1"/>
</dbReference>
<dbReference type="Gene3D" id="3.40.390.70">
    <property type="match status" value="1"/>
</dbReference>
<accession>A0ABT8S1Z4</accession>